<evidence type="ECO:0000313" key="3">
    <source>
        <dbReference type="EMBL" id="CAH0402646.1"/>
    </source>
</evidence>
<evidence type="ECO:0000313" key="4">
    <source>
        <dbReference type="Proteomes" id="UP001153292"/>
    </source>
</evidence>
<dbReference type="InterPro" id="IPR001227">
    <property type="entry name" value="Ac_transferase_dom_sf"/>
</dbReference>
<dbReference type="Gene3D" id="3.90.180.10">
    <property type="entry name" value="Medium-chain alcohol dehydrogenases, catalytic domain"/>
    <property type="match status" value="1"/>
</dbReference>
<dbReference type="EMBL" id="OU963914">
    <property type="protein sequence ID" value="CAH0402646.1"/>
    <property type="molecule type" value="Genomic_DNA"/>
</dbReference>
<evidence type="ECO:0000259" key="2">
    <source>
        <dbReference type="PROSITE" id="PS52004"/>
    </source>
</evidence>
<dbReference type="Gene3D" id="3.40.47.10">
    <property type="match status" value="1"/>
</dbReference>
<proteinExistence type="predicted"/>
<organism evidence="3 4">
    <name type="scientific">Chilo suppressalis</name>
    <name type="common">Asiatic rice borer moth</name>
    <dbReference type="NCBI Taxonomy" id="168631"/>
    <lineage>
        <taxon>Eukaryota</taxon>
        <taxon>Metazoa</taxon>
        <taxon>Ecdysozoa</taxon>
        <taxon>Arthropoda</taxon>
        <taxon>Hexapoda</taxon>
        <taxon>Insecta</taxon>
        <taxon>Pterygota</taxon>
        <taxon>Neoptera</taxon>
        <taxon>Endopterygota</taxon>
        <taxon>Lepidoptera</taxon>
        <taxon>Glossata</taxon>
        <taxon>Ditrysia</taxon>
        <taxon>Pyraloidea</taxon>
        <taxon>Crambidae</taxon>
        <taxon>Crambinae</taxon>
        <taxon>Chilo</taxon>
    </lineage>
</organism>
<dbReference type="PROSITE" id="PS50007">
    <property type="entry name" value="PIPLC_X_DOMAIN"/>
    <property type="match status" value="1"/>
</dbReference>
<reference evidence="3" key="1">
    <citation type="submission" date="2021-12" db="EMBL/GenBank/DDBJ databases">
        <authorList>
            <person name="King R."/>
        </authorList>
    </citation>
    <scope>NUCLEOTIDE SEQUENCE</scope>
</reference>
<dbReference type="InterPro" id="IPR042104">
    <property type="entry name" value="PKS_dehydratase_sf"/>
</dbReference>
<dbReference type="SMART" id="SM00825">
    <property type="entry name" value="PKS_KS"/>
    <property type="match status" value="1"/>
</dbReference>
<dbReference type="SUPFAM" id="SSF55048">
    <property type="entry name" value="Probable ACP-binding domain of malonyl-CoA ACP transacylase"/>
    <property type="match status" value="1"/>
</dbReference>
<sequence>MEPSPQEPAGPAPESSGTSPEAVVISGLSGLLPDCASYSEFCEKLSQNENLIKANPRWKNFKFPGLPEQYGRVSGVDRFDAQFFTVFYALAHDIDPLARKIFEHTYQAIFDAGICPIELWGKNIGVFVSSGFCESESVAFLTSNRRLAVLGYSKSMTANRISYWLNLKGPSIHLDGGGCGGLLALEKAREAIIRGYCEAAIVGVGKLILHPHTPINHRSMPLNIDGITKCYDDAANGPSLSEAFNVFFMQKYKDAKRAYVVLRHVKAEFMSGNDNISMEQCEIIQNKEVLTNFLNKFYEEAGVSPANVEYIEGNGAAVPKMDKMELQALENVFCNDRINPLLVGSVSSNLGYTECVNGTCAILKLISAYQRGELPATINCTNPRSDIASLHDGRMKIVTENIKFNREAYTAVNSLSHTGINGHVLLQGCYKPKELSKYATNIPYLVTVSGRYEASVQRILDHIKDKPLDPEEIALIHNIHKNRISKHLARGIGIYSTKDNKTITHCLMADNYDEISRPLWYVYSGMGSQWIGMGRSLMLIPIFNKAIQRCHNILEPKGIDLIHILTSTDETIYDNILNSFVGISAVQIGLTDILTAVGLVPDKVIGHSMGELGCAYVDGCLTAEEMILLAYNRGLVSTQFSFIRGSMAAVGMGCKNVSKICPEEIEVACHNSADSCTISGPENSVKDFVELLKQQGVFAKEVQSSNIAYHSRYIAEAGPEFLKLSQQVVKEPKMRSPKWLSTSVPEDQWDEPHAKYSSAEYHTNNLVSKVLFEEVLQHVPRNAVLVEIAPHGLLQGILKKAVSSNCKHVTLTRRGEEDGALFLLKALGNIYMGGYDIDISALYPKIEFPVSTATPPLSHLVEWVHEEKWNISKFKNTNRSHCSILKLLVAIEDYEYKYLDGHYIDGIRVFPYAAVLVAVWDTIAMSAGHKVREVSIQLSDVKFYSQPPVYDQRVLLLTVMVQQNGNFEVIYDKETIIEGWAVILDDKECAMQFVEIDEQNMDPQESLNKDDIYKIFYENGFEYRDDFQSLHSIDFSMTQARVHWRDNWVTFIDGILQMCTIKNFDKQARCEINFIKKMVVDIKQHLNKRTKFIDSYDNTFIASLSDIYKSIRCGGVAIENIFYRYKPQQLHQALTLQSQKFQAFFENDNNFDVISSILVLLQVVSENVNRNHLTLQIVNCPKNPNMHDFINVVKSTLENQQIIKAQVVISNVEDILQSNNDNIKPDVVVLHNLLTDSKVFEALFRSTLANTFFLCIGEEFKTLIPIGFHKVVCSFGSGKSKIELVVLKPKPKPLRTTAVTVSSITNVHQINKLCQNLPDQQKIMILSPHPAPVEAEVAMKNIRLNNKDVSLVMFDQRDMMSKELENIPDVPICILQNGVWGNDYYVPTKCESRANNNCELRCTQPGVVDSLKWVEVQKPSGPGIEVTVQYAGINMKDAKSVMVERPNVSADDGFGMDFSGFTTRGDRVMGLTDGRSASSKVRARPELLWPVPPHWTMEDAATVPLPYAHAFYCMMIKFELKKGMSVLVHGGAGAFGQAAISIALACDCTVFTTVSDQKKKLFLKKLFPNLRDDHIGNSRDCSFADIIKNKLRNSEQGGCDLVCGYTKGDLKNLSLRCCGSNGFTIDIAQLKEQEYFHIGLIPPHVEQVVLSSRLFFHIQGKQLVGYEENSDANMRRHPVRLRATADTSDVRASRDAARLPAASGQSPLWPRASVRAAGYCHR</sequence>
<dbReference type="InterPro" id="IPR014031">
    <property type="entry name" value="Ketoacyl_synth_C"/>
</dbReference>
<dbReference type="Proteomes" id="UP001153292">
    <property type="component" value="Chromosome 21"/>
</dbReference>
<dbReference type="InterPro" id="IPR016039">
    <property type="entry name" value="Thiolase-like"/>
</dbReference>
<protein>
    <recommendedName>
        <fullName evidence="2">Ketosynthase family 3 (KS3) domain-containing protein</fullName>
    </recommendedName>
</protein>
<dbReference type="CDD" id="cd05195">
    <property type="entry name" value="enoyl_red"/>
    <property type="match status" value="1"/>
</dbReference>
<dbReference type="PANTHER" id="PTHR43775">
    <property type="entry name" value="FATTY ACID SYNTHASE"/>
    <property type="match status" value="1"/>
</dbReference>
<dbReference type="Pfam" id="PF16197">
    <property type="entry name" value="KAsynt_C_assoc"/>
    <property type="match status" value="1"/>
</dbReference>
<evidence type="ECO:0000256" key="1">
    <source>
        <dbReference type="SAM" id="MobiDB-lite"/>
    </source>
</evidence>
<feature type="region of interest" description="Disordered" evidence="1">
    <location>
        <begin position="1"/>
        <end position="20"/>
    </location>
</feature>
<keyword evidence="4" id="KW-1185">Reference proteome</keyword>
<dbReference type="SUPFAM" id="SSF50129">
    <property type="entry name" value="GroES-like"/>
    <property type="match status" value="1"/>
</dbReference>
<dbReference type="SMART" id="SM00829">
    <property type="entry name" value="PKS_ER"/>
    <property type="match status" value="1"/>
</dbReference>
<dbReference type="Pfam" id="PF00698">
    <property type="entry name" value="Acyl_transf_1"/>
    <property type="match status" value="1"/>
</dbReference>
<dbReference type="InterPro" id="IPR011032">
    <property type="entry name" value="GroES-like_sf"/>
</dbReference>
<dbReference type="InterPro" id="IPR016035">
    <property type="entry name" value="Acyl_Trfase/lysoPLipase"/>
</dbReference>
<dbReference type="InterPro" id="IPR020841">
    <property type="entry name" value="PKS_Beta-ketoAc_synthase_dom"/>
</dbReference>
<dbReference type="SUPFAM" id="SSF51735">
    <property type="entry name" value="NAD(P)-binding Rossmann-fold domains"/>
    <property type="match status" value="1"/>
</dbReference>
<feature type="compositionally biased region" description="Basic and acidic residues" evidence="1">
    <location>
        <begin position="1688"/>
        <end position="1697"/>
    </location>
</feature>
<dbReference type="InterPro" id="IPR036291">
    <property type="entry name" value="NAD(P)-bd_dom_sf"/>
</dbReference>
<dbReference type="Gene3D" id="3.10.129.110">
    <property type="entry name" value="Polyketide synthase dehydratase"/>
    <property type="match status" value="1"/>
</dbReference>
<dbReference type="Pfam" id="PF02801">
    <property type="entry name" value="Ketoacyl-synt_C"/>
    <property type="match status" value="1"/>
</dbReference>
<dbReference type="SUPFAM" id="SSF52151">
    <property type="entry name" value="FabD/lysophospholipase-like"/>
    <property type="match status" value="1"/>
</dbReference>
<dbReference type="InterPro" id="IPR014043">
    <property type="entry name" value="Acyl_transferase_dom"/>
</dbReference>
<dbReference type="Pfam" id="PF00109">
    <property type="entry name" value="ketoacyl-synt"/>
    <property type="match status" value="1"/>
</dbReference>
<dbReference type="PANTHER" id="PTHR43775:SF23">
    <property type="entry name" value="FATTY ACID SYNTHASE 3"/>
    <property type="match status" value="1"/>
</dbReference>
<dbReference type="InterPro" id="IPR020843">
    <property type="entry name" value="ER"/>
</dbReference>
<feature type="compositionally biased region" description="Pro residues" evidence="1">
    <location>
        <begin position="1"/>
        <end position="11"/>
    </location>
</feature>
<feature type="domain" description="Ketosynthase family 3 (KS3)" evidence="2">
    <location>
        <begin position="20"/>
        <end position="428"/>
    </location>
</feature>
<dbReference type="Gene3D" id="3.30.70.3290">
    <property type="match status" value="1"/>
</dbReference>
<dbReference type="Gene3D" id="3.40.366.10">
    <property type="entry name" value="Malonyl-Coenzyme A Acyl Carrier Protein, domain 2"/>
    <property type="match status" value="1"/>
</dbReference>
<feature type="region of interest" description="Disordered" evidence="1">
    <location>
        <begin position="1684"/>
        <end position="1705"/>
    </location>
</feature>
<accession>A0ABN8B165</accession>
<name>A0ABN8B165_CHISP</name>
<dbReference type="InterPro" id="IPR014030">
    <property type="entry name" value="Ketoacyl_synth_N"/>
</dbReference>
<dbReference type="PROSITE" id="PS52004">
    <property type="entry name" value="KS3_2"/>
    <property type="match status" value="1"/>
</dbReference>
<dbReference type="SMART" id="SM00827">
    <property type="entry name" value="PKS_AT"/>
    <property type="match status" value="1"/>
</dbReference>
<dbReference type="InterPro" id="IPR016036">
    <property type="entry name" value="Malonyl_transacylase_ACP-bd"/>
</dbReference>
<dbReference type="InterPro" id="IPR032821">
    <property type="entry name" value="PKS_assoc"/>
</dbReference>
<gene>
    <name evidence="3" type="ORF">CHILSU_LOCUS5892</name>
</gene>
<dbReference type="CDD" id="cd00833">
    <property type="entry name" value="PKS"/>
    <property type="match status" value="1"/>
</dbReference>
<dbReference type="InterPro" id="IPR050091">
    <property type="entry name" value="PKS_NRPS_Biosynth_Enz"/>
</dbReference>
<dbReference type="SUPFAM" id="SSF53901">
    <property type="entry name" value="Thiolase-like"/>
    <property type="match status" value="2"/>
</dbReference>